<dbReference type="PANTHER" id="PTHR10434:SF40">
    <property type="entry name" value="1-ACYL-SN-GLYCEROL-3-PHOSPHATE ACYLTRANSFERASE"/>
    <property type="match status" value="1"/>
</dbReference>
<dbReference type="Pfam" id="PF01553">
    <property type="entry name" value="Acyltransferase"/>
    <property type="match status" value="1"/>
</dbReference>
<comment type="catalytic activity">
    <reaction evidence="4">
        <text>a 1-acyl-sn-glycero-3-phosphate + an acyl-CoA = a 1,2-diacyl-sn-glycero-3-phosphate + CoA</text>
        <dbReference type="Rhea" id="RHEA:19709"/>
        <dbReference type="ChEBI" id="CHEBI:57287"/>
        <dbReference type="ChEBI" id="CHEBI:57970"/>
        <dbReference type="ChEBI" id="CHEBI:58342"/>
        <dbReference type="ChEBI" id="CHEBI:58608"/>
        <dbReference type="EC" id="2.3.1.51"/>
    </reaction>
</comment>
<keyword evidence="3 4" id="KW-0012">Acyltransferase</keyword>
<keyword evidence="4" id="KW-0594">Phospholipid biosynthesis</keyword>
<dbReference type="GO" id="GO:0016020">
    <property type="term" value="C:membrane"/>
    <property type="evidence" value="ECO:0007669"/>
    <property type="project" value="InterPro"/>
</dbReference>
<organism evidence="7 8">
    <name type="scientific">Aeribacillus pallidus</name>
    <dbReference type="NCBI Taxonomy" id="33936"/>
    <lineage>
        <taxon>Bacteria</taxon>
        <taxon>Bacillati</taxon>
        <taxon>Bacillota</taxon>
        <taxon>Bacilli</taxon>
        <taxon>Bacillales</taxon>
        <taxon>Bacillaceae</taxon>
        <taxon>Aeribacillus</taxon>
    </lineage>
</organism>
<dbReference type="GO" id="GO:0006654">
    <property type="term" value="P:phosphatidic acid biosynthetic process"/>
    <property type="evidence" value="ECO:0007669"/>
    <property type="project" value="TreeGrafter"/>
</dbReference>
<dbReference type="InterPro" id="IPR002123">
    <property type="entry name" value="Plipid/glycerol_acylTrfase"/>
</dbReference>
<proteinExistence type="inferred from homology"/>
<dbReference type="NCBIfam" id="TIGR00530">
    <property type="entry name" value="AGP_acyltrn"/>
    <property type="match status" value="1"/>
</dbReference>
<evidence type="ECO:0000313" key="8">
    <source>
        <dbReference type="Proteomes" id="UP000076476"/>
    </source>
</evidence>
<dbReference type="Proteomes" id="UP000076476">
    <property type="component" value="Unassembled WGS sequence"/>
</dbReference>
<comment type="similarity">
    <text evidence="1 4">Belongs to the 1-acyl-sn-glycerol-3-phosphate acyltransferase family.</text>
</comment>
<comment type="domain">
    <text evidence="4">The HXXXXD motif is essential for acyltransferase activity and may constitute the binding site for the phosphate moiety of the glycerol-3-phosphate.</text>
</comment>
<accession>A0A165XHU0</accession>
<dbReference type="CDD" id="cd07989">
    <property type="entry name" value="LPLAT_AGPAT-like"/>
    <property type="match status" value="1"/>
</dbReference>
<comment type="caution">
    <text evidence="7">The sequence shown here is derived from an EMBL/GenBank/DDBJ whole genome shotgun (WGS) entry which is preliminary data.</text>
</comment>
<sequence length="194" mass="21652">MIYHLAGKLAILIIKIFSLLEVKGKQHIPADHRFIVTCSHRSWVDVVLLAAALFPIHVHYMAKKELFQNTLIGWFLKKMHAFPVNRENPGPSALKIPLKLLKENKVVGIFPSGTRTDEEVPLKRGAVTIAMKAGVPILPATYHGPKSLKDFFAGKKAVVAFGEPIYLEKNANQIDDALQQLENKLKALEKSIND</sequence>
<protein>
    <recommendedName>
        <fullName evidence="4">1-acyl-sn-glycerol-3-phosphate acyltransferase</fullName>
        <ecNumber evidence="4">2.3.1.51</ecNumber>
    </recommendedName>
</protein>
<evidence type="ECO:0000259" key="6">
    <source>
        <dbReference type="SMART" id="SM00563"/>
    </source>
</evidence>
<keyword evidence="5" id="KW-0175">Coiled coil</keyword>
<keyword evidence="2 4" id="KW-0808">Transferase</keyword>
<dbReference type="GO" id="GO:0003841">
    <property type="term" value="F:1-acylglycerol-3-phosphate O-acyltransferase activity"/>
    <property type="evidence" value="ECO:0007669"/>
    <property type="project" value="UniProtKB-UniRule"/>
</dbReference>
<evidence type="ECO:0000256" key="4">
    <source>
        <dbReference type="RuleBase" id="RU361267"/>
    </source>
</evidence>
<dbReference type="RefSeq" id="WP_063388300.1">
    <property type="nucleotide sequence ID" value="NZ_LWBR01000029.1"/>
</dbReference>
<name>A0A165XHU0_9BACI</name>
<keyword evidence="4" id="KW-1208">Phospholipid metabolism</keyword>
<evidence type="ECO:0000256" key="2">
    <source>
        <dbReference type="ARBA" id="ARBA00022679"/>
    </source>
</evidence>
<keyword evidence="8" id="KW-1185">Reference proteome</keyword>
<keyword evidence="4" id="KW-0444">Lipid biosynthesis</keyword>
<dbReference type="SMART" id="SM00563">
    <property type="entry name" value="PlsC"/>
    <property type="match status" value="1"/>
</dbReference>
<feature type="domain" description="Phospholipid/glycerol acyltransferase" evidence="6">
    <location>
        <begin position="34"/>
        <end position="145"/>
    </location>
</feature>
<evidence type="ECO:0000256" key="3">
    <source>
        <dbReference type="ARBA" id="ARBA00023315"/>
    </source>
</evidence>
<dbReference type="AlphaFoldDB" id="A0A165XHU0"/>
<dbReference type="EMBL" id="LWBR01000029">
    <property type="protein sequence ID" value="KZN96045.1"/>
    <property type="molecule type" value="Genomic_DNA"/>
</dbReference>
<dbReference type="EC" id="2.3.1.51" evidence="4"/>
<feature type="coiled-coil region" evidence="5">
    <location>
        <begin position="167"/>
        <end position="194"/>
    </location>
</feature>
<reference evidence="7 8" key="1">
    <citation type="submission" date="2016-04" db="EMBL/GenBank/DDBJ databases">
        <title>Draft genome sequence of Aeribacillus pallidus 8m3 from petroleum reservoir.</title>
        <authorList>
            <person name="Poltaraus A.B."/>
            <person name="Nazina T.N."/>
            <person name="Tourova T.P."/>
            <person name="Malakho S.M."/>
            <person name="Korshunova A.V."/>
            <person name="Sokolova D.S."/>
        </authorList>
    </citation>
    <scope>NUCLEOTIDE SEQUENCE [LARGE SCALE GENOMIC DNA]</scope>
    <source>
        <strain evidence="7 8">8m3</strain>
    </source>
</reference>
<dbReference type="InterPro" id="IPR004552">
    <property type="entry name" value="AGP_acyltrans"/>
</dbReference>
<dbReference type="OrthoDB" id="9803035at2"/>
<evidence type="ECO:0000256" key="1">
    <source>
        <dbReference type="ARBA" id="ARBA00008655"/>
    </source>
</evidence>
<evidence type="ECO:0000256" key="5">
    <source>
        <dbReference type="SAM" id="Coils"/>
    </source>
</evidence>
<dbReference type="SUPFAM" id="SSF69593">
    <property type="entry name" value="Glycerol-3-phosphate (1)-acyltransferase"/>
    <property type="match status" value="1"/>
</dbReference>
<dbReference type="PANTHER" id="PTHR10434">
    <property type="entry name" value="1-ACYL-SN-GLYCEROL-3-PHOSPHATE ACYLTRANSFERASE"/>
    <property type="match status" value="1"/>
</dbReference>
<evidence type="ECO:0000313" key="7">
    <source>
        <dbReference type="EMBL" id="KZN96045.1"/>
    </source>
</evidence>
<keyword evidence="4" id="KW-0443">Lipid metabolism</keyword>
<dbReference type="STRING" id="33936.AZI98_10830"/>
<gene>
    <name evidence="7" type="ORF">AZI98_10830</name>
</gene>